<keyword evidence="7" id="KW-1133">Transmembrane helix</keyword>
<comment type="function">
    <text evidence="7">Possible subunit of a heme lyase.</text>
</comment>
<organism evidence="9 10">
    <name type="scientific">Saccharophagus degradans (strain 2-40 / ATCC 43961 / DSM 17024)</name>
    <dbReference type="NCBI Taxonomy" id="203122"/>
    <lineage>
        <taxon>Bacteria</taxon>
        <taxon>Pseudomonadati</taxon>
        <taxon>Pseudomonadota</taxon>
        <taxon>Gammaproteobacteria</taxon>
        <taxon>Cellvibrionales</taxon>
        <taxon>Cellvibrionaceae</taxon>
        <taxon>Saccharophagus</taxon>
    </lineage>
</organism>
<keyword evidence="2 7" id="KW-0349">Heme</keyword>
<dbReference type="InterPro" id="IPR051263">
    <property type="entry name" value="C-type_cytochrome_biogenesis"/>
</dbReference>
<dbReference type="RefSeq" id="WP_011468355.1">
    <property type="nucleotide sequence ID" value="NC_007912.1"/>
</dbReference>
<keyword evidence="7" id="KW-0472">Membrane</keyword>
<dbReference type="InterPro" id="IPR038297">
    <property type="entry name" value="CcmH/CycL/NrfF/Ccl2_sf"/>
</dbReference>
<dbReference type="GeneID" id="98613552"/>
<protein>
    <recommendedName>
        <fullName evidence="7">Cytochrome c-type biogenesis protein</fullName>
    </recommendedName>
</protein>
<sequence length="147" mass="16754">MKGTIKALFVSITLLICTASWAAVDVIEFDNDADRKRYQELAAELRCPKCPNQNLVGTDSGIAYDLRREVARLIKEGQTNKQIKAYMVNRYGDFVLYKPPVNNKTLILWWGPGLMLLMGVIVFGVIVLQRRRNIATDKEQPEDHDQD</sequence>
<dbReference type="FunFam" id="1.10.8.640:FF:000001">
    <property type="entry name" value="Cytochrome c-type biogenesis protein"/>
    <property type="match status" value="1"/>
</dbReference>
<evidence type="ECO:0000259" key="8">
    <source>
        <dbReference type="Pfam" id="PF03918"/>
    </source>
</evidence>
<comment type="similarity">
    <text evidence="1 7">Belongs to the CcmH/CycL/Ccl2/NrfF family.</text>
</comment>
<evidence type="ECO:0000256" key="5">
    <source>
        <dbReference type="ARBA" id="ARBA00022748"/>
    </source>
</evidence>
<reference evidence="9 10" key="1">
    <citation type="journal article" date="2008" name="PLoS Genet.">
        <title>Complete genome sequence of the complex carbohydrate-degrading marine bacterium, Saccharophagus degradans strain 2-40 T.</title>
        <authorList>
            <person name="Weiner R.M."/>
            <person name="Taylor L.E.II."/>
            <person name="Henrissat B."/>
            <person name="Hauser L."/>
            <person name="Land M."/>
            <person name="Coutinho P.M."/>
            <person name="Rancurel C."/>
            <person name="Saunders E.H."/>
            <person name="Longmire A.G."/>
            <person name="Zhang H."/>
            <person name="Bayer E.A."/>
            <person name="Gilbert H.J."/>
            <person name="Larimer F."/>
            <person name="Zhulin I.B."/>
            <person name="Ekborg N.A."/>
            <person name="Lamed R."/>
            <person name="Richardson P.M."/>
            <person name="Borovok I."/>
            <person name="Hutcheson S."/>
        </authorList>
    </citation>
    <scope>NUCLEOTIDE SEQUENCE [LARGE SCALE GENOMIC DNA]</scope>
    <source>
        <strain evidence="10">2-40 / ATCC 43961 / DSM 17024</strain>
    </source>
</reference>
<dbReference type="GO" id="GO:0046872">
    <property type="term" value="F:metal ion binding"/>
    <property type="evidence" value="ECO:0007669"/>
    <property type="project" value="UniProtKB-KW"/>
</dbReference>
<name>Q21JJ2_SACD2</name>
<dbReference type="CDD" id="cd16378">
    <property type="entry name" value="CcmH_N"/>
    <property type="match status" value="1"/>
</dbReference>
<feature type="domain" description="CcmH/CycL/Ccl2/NrfF N-terminal" evidence="8">
    <location>
        <begin position="12"/>
        <end position="140"/>
    </location>
</feature>
<keyword evidence="4 7" id="KW-0732">Signal</keyword>
<evidence type="ECO:0000256" key="4">
    <source>
        <dbReference type="ARBA" id="ARBA00022729"/>
    </source>
</evidence>
<feature type="chain" id="PRO_5011023118" description="Cytochrome c-type biogenesis protein" evidence="7">
    <location>
        <begin position="23"/>
        <end position="147"/>
    </location>
</feature>
<dbReference type="eggNOG" id="COG3088">
    <property type="taxonomic scope" value="Bacteria"/>
</dbReference>
<dbReference type="EMBL" id="CP000282">
    <property type="protein sequence ID" value="ABD81137.1"/>
    <property type="molecule type" value="Genomic_DNA"/>
</dbReference>
<dbReference type="STRING" id="203122.Sde_1877"/>
<evidence type="ECO:0000256" key="7">
    <source>
        <dbReference type="RuleBase" id="RU364112"/>
    </source>
</evidence>
<evidence type="ECO:0000256" key="2">
    <source>
        <dbReference type="ARBA" id="ARBA00022617"/>
    </source>
</evidence>
<accession>Q21JJ2</accession>
<evidence type="ECO:0000256" key="3">
    <source>
        <dbReference type="ARBA" id="ARBA00022723"/>
    </source>
</evidence>
<evidence type="ECO:0000256" key="1">
    <source>
        <dbReference type="ARBA" id="ARBA00010342"/>
    </source>
</evidence>
<evidence type="ECO:0000256" key="6">
    <source>
        <dbReference type="ARBA" id="ARBA00023004"/>
    </source>
</evidence>
<dbReference type="GO" id="GO:0005886">
    <property type="term" value="C:plasma membrane"/>
    <property type="evidence" value="ECO:0007669"/>
    <property type="project" value="TreeGrafter"/>
</dbReference>
<dbReference type="PANTHER" id="PTHR47870:SF1">
    <property type="entry name" value="CYTOCHROME C-TYPE BIOGENESIS PROTEIN CCMH"/>
    <property type="match status" value="1"/>
</dbReference>
<dbReference type="GO" id="GO:0017004">
    <property type="term" value="P:cytochrome complex assembly"/>
    <property type="evidence" value="ECO:0007669"/>
    <property type="project" value="UniProtKB-KW"/>
</dbReference>
<gene>
    <name evidence="9" type="ordered locus">Sde_1877</name>
</gene>
<keyword evidence="7" id="KW-0812">Transmembrane</keyword>
<dbReference type="InterPro" id="IPR005616">
    <property type="entry name" value="CcmH/CycL/Ccl2/NrfF_N"/>
</dbReference>
<dbReference type="Gene3D" id="1.10.8.640">
    <property type="entry name" value="Cytochrome C biogenesis protein"/>
    <property type="match status" value="1"/>
</dbReference>
<keyword evidence="3 7" id="KW-0479">Metal-binding</keyword>
<feature type="signal peptide" evidence="7">
    <location>
        <begin position="1"/>
        <end position="22"/>
    </location>
</feature>
<evidence type="ECO:0000313" key="10">
    <source>
        <dbReference type="Proteomes" id="UP000001947"/>
    </source>
</evidence>
<feature type="transmembrane region" description="Helical" evidence="7">
    <location>
        <begin position="107"/>
        <end position="128"/>
    </location>
</feature>
<dbReference type="Proteomes" id="UP000001947">
    <property type="component" value="Chromosome"/>
</dbReference>
<keyword evidence="5" id="KW-0201">Cytochrome c-type biogenesis</keyword>
<evidence type="ECO:0000313" key="9">
    <source>
        <dbReference type="EMBL" id="ABD81137.1"/>
    </source>
</evidence>
<proteinExistence type="inferred from homology"/>
<dbReference type="KEGG" id="sde:Sde_1877"/>
<dbReference type="HOGENOM" id="CLU_107187_0_0_6"/>
<keyword evidence="10" id="KW-1185">Reference proteome</keyword>
<dbReference type="Pfam" id="PF03918">
    <property type="entry name" value="CcmH"/>
    <property type="match status" value="1"/>
</dbReference>
<dbReference type="AlphaFoldDB" id="Q21JJ2"/>
<dbReference type="OrthoDB" id="9804975at2"/>
<dbReference type="PANTHER" id="PTHR47870">
    <property type="entry name" value="CYTOCHROME C-TYPE BIOGENESIS PROTEIN CCMH"/>
    <property type="match status" value="1"/>
</dbReference>
<keyword evidence="6 7" id="KW-0408">Iron</keyword>